<reference evidence="1" key="1">
    <citation type="submission" date="2021-05" db="EMBL/GenBank/DDBJ databases">
        <authorList>
            <person name="Pan Q."/>
            <person name="Jouanno E."/>
            <person name="Zahm M."/>
            <person name="Klopp C."/>
            <person name="Cabau C."/>
            <person name="Louis A."/>
            <person name="Berthelot C."/>
            <person name="Parey E."/>
            <person name="Roest Crollius H."/>
            <person name="Montfort J."/>
            <person name="Robinson-Rechavi M."/>
            <person name="Bouchez O."/>
            <person name="Lampietro C."/>
            <person name="Lopez Roques C."/>
            <person name="Donnadieu C."/>
            <person name="Postlethwait J."/>
            <person name="Bobe J."/>
            <person name="Dillon D."/>
            <person name="Chandos A."/>
            <person name="von Hippel F."/>
            <person name="Guiguen Y."/>
        </authorList>
    </citation>
    <scope>NUCLEOTIDE SEQUENCE</scope>
    <source>
        <strain evidence="1">YG-Jan2019</strain>
    </source>
</reference>
<keyword evidence="2" id="KW-1185">Reference proteome</keyword>
<sequence length="812" mass="87851">MAASLDIIISAECRYADLAADADPHDQCVACLGSDHARDGLLDPPECPSCVLLTMPRRRERRGFFDEVVPLRAVLSSDSEDSGEEEESSSEEERVAGSVRPVAPRQPPPAVSCVPRDRRSMREEDMDMSPIDTSPTPVPRPSLRSEFIGLIEGAALRMGIPLAPLPPAEEFDSMTGGPWSERVREPEPEAPCLPALAKYAEAAWREPLMARAPARAYMPFTRVAGRGEAITSATPKLERAMSAHLLPPKDWFTAQLVDKCFQFGAQSVAAANNLALMAGAISRITTGATSISAKELVDISRLSGTILHLNQAHAVCAGGTMATAAVTQRHLWLSLSSLKECQKAALLNAPVSTTGLFGEAVETATLTFKKVEADRILLSWHRPLARASRPDASRRASKSGASAKRRVRRQKLEAAAETAAPAPRAESYRPPMRGGHSKRPAAALAPRTISKCVETVLEPLRRRGVRVLAYLDDLLILALSAEMAMNHMIQLVELFTQLGCELEEERVVAESESNLSRALSGHERNESATVRREGGEYSLGLASVPTPLQEAGSGNHVPVRAHVGCSRSRNVGVAAYARPATLVCSTESRPGASPSAHADNSLYPGGDLDYWRNPAVLERGVPLGRVSAMTQVFTDASLTGWGGVCQGQGVGGVWPRSQRHINLLELETVQLVLTHFAPRLRGRDVLIRSDNRATVAYINRQGGVRSPVLHEAATRLWLWAHRHLRSLSAVHVPGRQNVGADLMSRGGRLASKPGNRLPHLGEIWGGPSGSVCGKRKRAVSSLGRTRLRITAGPRVSFTLFPHCHAWHDCWRG</sequence>
<accession>A0ACC2GVL8</accession>
<name>A0ACC2GVL8_DALPE</name>
<evidence type="ECO:0000313" key="2">
    <source>
        <dbReference type="Proteomes" id="UP001157502"/>
    </source>
</evidence>
<dbReference type="EMBL" id="CM055735">
    <property type="protein sequence ID" value="KAJ8007829.1"/>
    <property type="molecule type" value="Genomic_DNA"/>
</dbReference>
<organism evidence="1 2">
    <name type="scientific">Dallia pectoralis</name>
    <name type="common">Alaska blackfish</name>
    <dbReference type="NCBI Taxonomy" id="75939"/>
    <lineage>
        <taxon>Eukaryota</taxon>
        <taxon>Metazoa</taxon>
        <taxon>Chordata</taxon>
        <taxon>Craniata</taxon>
        <taxon>Vertebrata</taxon>
        <taxon>Euteleostomi</taxon>
        <taxon>Actinopterygii</taxon>
        <taxon>Neopterygii</taxon>
        <taxon>Teleostei</taxon>
        <taxon>Protacanthopterygii</taxon>
        <taxon>Esociformes</taxon>
        <taxon>Umbridae</taxon>
        <taxon>Dallia</taxon>
    </lineage>
</organism>
<protein>
    <submittedName>
        <fullName evidence="1">Uncharacterized protein</fullName>
    </submittedName>
</protein>
<evidence type="ECO:0000313" key="1">
    <source>
        <dbReference type="EMBL" id="KAJ8007829.1"/>
    </source>
</evidence>
<gene>
    <name evidence="1" type="ORF">DPEC_G00098260</name>
</gene>
<comment type="caution">
    <text evidence="1">The sequence shown here is derived from an EMBL/GenBank/DDBJ whole genome shotgun (WGS) entry which is preliminary data.</text>
</comment>
<dbReference type="Proteomes" id="UP001157502">
    <property type="component" value="Chromosome 8"/>
</dbReference>
<proteinExistence type="predicted"/>